<dbReference type="PANTHER" id="PTHR39188:SF3">
    <property type="entry name" value="STAGE IV SPORULATION PROTEIN FB"/>
    <property type="match status" value="1"/>
</dbReference>
<keyword evidence="10" id="KW-0482">Metalloprotease</keyword>
<evidence type="ECO:0000256" key="5">
    <source>
        <dbReference type="ARBA" id="ARBA00022692"/>
    </source>
</evidence>
<feature type="transmembrane region" description="Helical" evidence="12">
    <location>
        <begin position="7"/>
        <end position="36"/>
    </location>
</feature>
<accession>A0A9D1SZC1</accession>
<proteinExistence type="inferred from homology"/>
<keyword evidence="4 14" id="KW-0645">Protease</keyword>
<evidence type="ECO:0000256" key="11">
    <source>
        <dbReference type="ARBA" id="ARBA00023136"/>
    </source>
</evidence>
<comment type="subcellular location">
    <subcellularLocation>
        <location evidence="2">Membrane</location>
        <topology evidence="2">Multi-pass membrane protein</topology>
    </subcellularLocation>
</comment>
<organism evidence="14 15">
    <name type="scientific">Candidatus Aphodoplasma excrementigallinarum</name>
    <dbReference type="NCBI Taxonomy" id="2840673"/>
    <lineage>
        <taxon>Bacteria</taxon>
        <taxon>Bacillati</taxon>
        <taxon>Bacillota</taxon>
        <taxon>Clostridia</taxon>
        <taxon>Eubacteriales</taxon>
        <taxon>Candidatus Aphodoplasma</taxon>
    </lineage>
</organism>
<gene>
    <name evidence="14" type="ORF">IAC74_03290</name>
</gene>
<comment type="similarity">
    <text evidence="3">Belongs to the peptidase M50B family.</text>
</comment>
<evidence type="ECO:0000256" key="7">
    <source>
        <dbReference type="ARBA" id="ARBA00022801"/>
    </source>
</evidence>
<protein>
    <submittedName>
        <fullName evidence="14">Site-2 protease family protein</fullName>
    </submittedName>
</protein>
<reference evidence="14" key="2">
    <citation type="journal article" date="2021" name="PeerJ">
        <title>Extensive microbial diversity within the chicken gut microbiome revealed by metagenomics and culture.</title>
        <authorList>
            <person name="Gilroy R."/>
            <person name="Ravi A."/>
            <person name="Getino M."/>
            <person name="Pursley I."/>
            <person name="Horton D.L."/>
            <person name="Alikhan N.F."/>
            <person name="Baker D."/>
            <person name="Gharbi K."/>
            <person name="Hall N."/>
            <person name="Watson M."/>
            <person name="Adriaenssens E.M."/>
            <person name="Foster-Nyarko E."/>
            <person name="Jarju S."/>
            <person name="Secka A."/>
            <person name="Antonio M."/>
            <person name="Oren A."/>
            <person name="Chaudhuri R.R."/>
            <person name="La Ragione R."/>
            <person name="Hildebrand F."/>
            <person name="Pallen M.J."/>
        </authorList>
    </citation>
    <scope>NUCLEOTIDE SEQUENCE</scope>
    <source>
        <strain evidence="14">4920</strain>
    </source>
</reference>
<reference evidence="14" key="1">
    <citation type="submission" date="2020-10" db="EMBL/GenBank/DDBJ databases">
        <authorList>
            <person name="Gilroy R."/>
        </authorList>
    </citation>
    <scope>NUCLEOTIDE SEQUENCE</scope>
    <source>
        <strain evidence="14">4920</strain>
    </source>
</reference>
<evidence type="ECO:0000313" key="14">
    <source>
        <dbReference type="EMBL" id="HIV02573.1"/>
    </source>
</evidence>
<keyword evidence="6" id="KW-0479">Metal-binding</keyword>
<feature type="transmembrane region" description="Helical" evidence="12">
    <location>
        <begin position="110"/>
        <end position="130"/>
    </location>
</feature>
<feature type="domain" description="Peptidase M50" evidence="13">
    <location>
        <begin position="112"/>
        <end position="166"/>
    </location>
</feature>
<feature type="transmembrane region" description="Helical" evidence="12">
    <location>
        <begin position="80"/>
        <end position="104"/>
    </location>
</feature>
<dbReference type="GO" id="GO:0006508">
    <property type="term" value="P:proteolysis"/>
    <property type="evidence" value="ECO:0007669"/>
    <property type="project" value="UniProtKB-KW"/>
</dbReference>
<feature type="transmembrane region" description="Helical" evidence="12">
    <location>
        <begin position="48"/>
        <end position="68"/>
    </location>
</feature>
<dbReference type="AlphaFoldDB" id="A0A9D1SZC1"/>
<keyword evidence="7" id="KW-0378">Hydrolase</keyword>
<evidence type="ECO:0000256" key="10">
    <source>
        <dbReference type="ARBA" id="ARBA00023049"/>
    </source>
</evidence>
<dbReference type="Pfam" id="PF02163">
    <property type="entry name" value="Peptidase_M50"/>
    <property type="match status" value="2"/>
</dbReference>
<evidence type="ECO:0000256" key="6">
    <source>
        <dbReference type="ARBA" id="ARBA00022723"/>
    </source>
</evidence>
<feature type="transmembrane region" description="Helical" evidence="12">
    <location>
        <begin position="151"/>
        <end position="173"/>
    </location>
</feature>
<dbReference type="PANTHER" id="PTHR39188">
    <property type="entry name" value="MEMBRANE-ASSOCIATED ZINC METALLOPROTEASE M50B"/>
    <property type="match status" value="1"/>
</dbReference>
<feature type="domain" description="Peptidase M50" evidence="13">
    <location>
        <begin position="33"/>
        <end position="100"/>
    </location>
</feature>
<evidence type="ECO:0000313" key="15">
    <source>
        <dbReference type="Proteomes" id="UP000886743"/>
    </source>
</evidence>
<evidence type="ECO:0000256" key="1">
    <source>
        <dbReference type="ARBA" id="ARBA00001947"/>
    </source>
</evidence>
<evidence type="ECO:0000256" key="9">
    <source>
        <dbReference type="ARBA" id="ARBA00022989"/>
    </source>
</evidence>
<name>A0A9D1SZC1_9FIRM</name>
<dbReference type="EMBL" id="DVOF01000093">
    <property type="protein sequence ID" value="HIV02573.1"/>
    <property type="molecule type" value="Genomic_DNA"/>
</dbReference>
<comment type="caution">
    <text evidence="14">The sequence shown here is derived from an EMBL/GenBank/DDBJ whole genome shotgun (WGS) entry which is preliminary data.</text>
</comment>
<comment type="cofactor">
    <cofactor evidence="1">
        <name>Zn(2+)</name>
        <dbReference type="ChEBI" id="CHEBI:29105"/>
    </cofactor>
</comment>
<dbReference type="Proteomes" id="UP000886743">
    <property type="component" value="Unassembled WGS sequence"/>
</dbReference>
<keyword evidence="11 12" id="KW-0472">Membrane</keyword>
<evidence type="ECO:0000256" key="2">
    <source>
        <dbReference type="ARBA" id="ARBA00004141"/>
    </source>
</evidence>
<dbReference type="InterPro" id="IPR008915">
    <property type="entry name" value="Peptidase_M50"/>
</dbReference>
<dbReference type="GO" id="GO:0016020">
    <property type="term" value="C:membrane"/>
    <property type="evidence" value="ECO:0007669"/>
    <property type="project" value="UniProtKB-SubCell"/>
</dbReference>
<dbReference type="GO" id="GO:0046872">
    <property type="term" value="F:metal ion binding"/>
    <property type="evidence" value="ECO:0007669"/>
    <property type="project" value="UniProtKB-KW"/>
</dbReference>
<keyword evidence="9 12" id="KW-1133">Transmembrane helix</keyword>
<evidence type="ECO:0000256" key="8">
    <source>
        <dbReference type="ARBA" id="ARBA00022833"/>
    </source>
</evidence>
<evidence type="ECO:0000259" key="13">
    <source>
        <dbReference type="Pfam" id="PF02163"/>
    </source>
</evidence>
<keyword evidence="5 12" id="KW-0812">Transmembrane</keyword>
<evidence type="ECO:0000256" key="12">
    <source>
        <dbReference type="SAM" id="Phobius"/>
    </source>
</evidence>
<evidence type="ECO:0000256" key="3">
    <source>
        <dbReference type="ARBA" id="ARBA00007931"/>
    </source>
</evidence>
<dbReference type="GO" id="GO:0008237">
    <property type="term" value="F:metallopeptidase activity"/>
    <property type="evidence" value="ECO:0007669"/>
    <property type="project" value="UniProtKB-KW"/>
</dbReference>
<sequence>MVKLGWLYINLFSIPLLIVAVLTGSAGSMAIAYLVVTLHELAHFCAARYFRVGVSGFVIMPFGVCLRLKENHIKDPVQESVICAAGPACNLLLIVAAILLRPYLPCPPDGYAFFLYSNFSILLINIVPIIPLDGGRILRALLTHRYGFIKAVRITEVVSQINIALVGLLGIYILYLTHFNVSMMMLCAFLLFNMSAEKKNSELIVMQQIIYSKEKLTKRQIMPVKELAVMEQTDARRLLKNFSYNSYYLLSVLDKNLTILGTLSETQVIEAVIRAGKTISAGQILSSRHRR</sequence>
<keyword evidence="8" id="KW-0862">Zinc</keyword>
<evidence type="ECO:0000256" key="4">
    <source>
        <dbReference type="ARBA" id="ARBA00022670"/>
    </source>
</evidence>